<dbReference type="Proteomes" id="UP000821865">
    <property type="component" value="Chromosome 1"/>
</dbReference>
<accession>A0ACB8DXJ9</accession>
<dbReference type="EMBL" id="CM023470">
    <property type="protein sequence ID" value="KAH7979016.1"/>
    <property type="molecule type" value="Genomic_DNA"/>
</dbReference>
<keyword evidence="2" id="KW-1185">Reference proteome</keyword>
<protein>
    <submittedName>
        <fullName evidence="1">Uncharacterized protein</fullName>
    </submittedName>
</protein>
<proteinExistence type="predicted"/>
<reference evidence="1" key="1">
    <citation type="submission" date="2020-05" db="EMBL/GenBank/DDBJ databases">
        <title>Large-scale comparative analyses of tick genomes elucidate their genetic diversity and vector capacities.</title>
        <authorList>
            <person name="Jia N."/>
            <person name="Wang J."/>
            <person name="Shi W."/>
            <person name="Du L."/>
            <person name="Sun Y."/>
            <person name="Zhan W."/>
            <person name="Jiang J."/>
            <person name="Wang Q."/>
            <person name="Zhang B."/>
            <person name="Ji P."/>
            <person name="Sakyi L.B."/>
            <person name="Cui X."/>
            <person name="Yuan T."/>
            <person name="Jiang B."/>
            <person name="Yang W."/>
            <person name="Lam T.T.-Y."/>
            <person name="Chang Q."/>
            <person name="Ding S."/>
            <person name="Wang X."/>
            <person name="Zhu J."/>
            <person name="Ruan X."/>
            <person name="Zhao L."/>
            <person name="Wei J."/>
            <person name="Que T."/>
            <person name="Du C."/>
            <person name="Cheng J."/>
            <person name="Dai P."/>
            <person name="Han X."/>
            <person name="Huang E."/>
            <person name="Gao Y."/>
            <person name="Liu J."/>
            <person name="Shao H."/>
            <person name="Ye R."/>
            <person name="Li L."/>
            <person name="Wei W."/>
            <person name="Wang X."/>
            <person name="Wang C."/>
            <person name="Yang T."/>
            <person name="Huo Q."/>
            <person name="Li W."/>
            <person name="Guo W."/>
            <person name="Chen H."/>
            <person name="Zhou L."/>
            <person name="Ni X."/>
            <person name="Tian J."/>
            <person name="Zhou Y."/>
            <person name="Sheng Y."/>
            <person name="Liu T."/>
            <person name="Pan Y."/>
            <person name="Xia L."/>
            <person name="Li J."/>
            <person name="Zhao F."/>
            <person name="Cao W."/>
        </authorList>
    </citation>
    <scope>NUCLEOTIDE SEQUENCE</scope>
    <source>
        <strain evidence="1">Dsil-2018</strain>
    </source>
</reference>
<evidence type="ECO:0000313" key="1">
    <source>
        <dbReference type="EMBL" id="KAH7979016.1"/>
    </source>
</evidence>
<comment type="caution">
    <text evidence="1">The sequence shown here is derived from an EMBL/GenBank/DDBJ whole genome shotgun (WGS) entry which is preliminary data.</text>
</comment>
<name>A0ACB8DXJ9_DERSI</name>
<gene>
    <name evidence="1" type="ORF">HPB49_007779</name>
</gene>
<organism evidence="1 2">
    <name type="scientific">Dermacentor silvarum</name>
    <name type="common">Tick</name>
    <dbReference type="NCBI Taxonomy" id="543639"/>
    <lineage>
        <taxon>Eukaryota</taxon>
        <taxon>Metazoa</taxon>
        <taxon>Ecdysozoa</taxon>
        <taxon>Arthropoda</taxon>
        <taxon>Chelicerata</taxon>
        <taxon>Arachnida</taxon>
        <taxon>Acari</taxon>
        <taxon>Parasitiformes</taxon>
        <taxon>Ixodida</taxon>
        <taxon>Ixodoidea</taxon>
        <taxon>Ixodidae</taxon>
        <taxon>Rhipicephalinae</taxon>
        <taxon>Dermacentor</taxon>
    </lineage>
</organism>
<evidence type="ECO:0000313" key="2">
    <source>
        <dbReference type="Proteomes" id="UP000821865"/>
    </source>
</evidence>
<sequence length="168" mass="19174">MDFIKPPEPLRLEGDISKHWELFKQRFHLFLTATEPASKKREASTKTALLLSVAGEEAFETYNTFSFMEDESMDDYDSVIKKFYEYFASQVNEVHQCYLFRSRTQEPGEPFEHFLRDLKAKAQACNLGGLADSMIRDQIVLAQTTSSAVNAGNNQLTLEKAEELCKTA</sequence>